<dbReference type="InterPro" id="IPR033561">
    <property type="entry name" value="FBF1"/>
</dbReference>
<feature type="compositionally biased region" description="Basic and acidic residues" evidence="1">
    <location>
        <begin position="288"/>
        <end position="297"/>
    </location>
</feature>
<feature type="region of interest" description="Disordered" evidence="1">
    <location>
        <begin position="59"/>
        <end position="79"/>
    </location>
</feature>
<accession>A0ABV0YKR0</accession>
<reference evidence="2 3" key="1">
    <citation type="submission" date="2021-06" db="EMBL/GenBank/DDBJ databases">
        <authorList>
            <person name="Palmer J.M."/>
        </authorList>
    </citation>
    <scope>NUCLEOTIDE SEQUENCE [LARGE SCALE GENOMIC DNA]</scope>
    <source>
        <strain evidence="2 3">AS_MEX2019</strain>
        <tissue evidence="2">Muscle</tissue>
    </source>
</reference>
<evidence type="ECO:0000256" key="1">
    <source>
        <dbReference type="SAM" id="MobiDB-lite"/>
    </source>
</evidence>
<protein>
    <submittedName>
        <fullName evidence="2">Uncharacterized protein</fullName>
    </submittedName>
</protein>
<dbReference type="PANTHER" id="PTHR33689">
    <property type="entry name" value="FAS-BINDING FACTOR 1"/>
    <property type="match status" value="1"/>
</dbReference>
<proteinExistence type="predicted"/>
<feature type="non-terminal residue" evidence="2">
    <location>
        <position position="303"/>
    </location>
</feature>
<evidence type="ECO:0000313" key="3">
    <source>
        <dbReference type="Proteomes" id="UP001469553"/>
    </source>
</evidence>
<name>A0ABV0YKR0_9TELE</name>
<gene>
    <name evidence="2" type="ORF">AMECASPLE_003668</name>
</gene>
<sequence>MTSMDLEKLKMTGAGRAIAVLTSGGDAQGLGGCICLPPSTLMRTKPNGQRNFVVREARTKRQARKLTGKASQSLSGDDDILDSLFGDTKQPVRSKGARVGRLNASSPTNNMFSSVAEEVRRDDLDFEDVSEADLSDVLKNLKGMDDMEADPFPSKKKLPIQTKSVGNEEPIKDSAVLESNPNVEGADEAIGGGKKPNAAPSSSAHNYNDLLAYFGKQASMSDPDDLLGDSLDDLLPDETRPKPKPQQSKSVKSVPSASASSVLKSQMTKTSKRDDKDDLLDALGFKSPKNDAKKKEAPLWFSK</sequence>
<organism evidence="2 3">
    <name type="scientific">Ameca splendens</name>
    <dbReference type="NCBI Taxonomy" id="208324"/>
    <lineage>
        <taxon>Eukaryota</taxon>
        <taxon>Metazoa</taxon>
        <taxon>Chordata</taxon>
        <taxon>Craniata</taxon>
        <taxon>Vertebrata</taxon>
        <taxon>Euteleostomi</taxon>
        <taxon>Actinopterygii</taxon>
        <taxon>Neopterygii</taxon>
        <taxon>Teleostei</taxon>
        <taxon>Neoteleostei</taxon>
        <taxon>Acanthomorphata</taxon>
        <taxon>Ovalentaria</taxon>
        <taxon>Atherinomorphae</taxon>
        <taxon>Cyprinodontiformes</taxon>
        <taxon>Goodeidae</taxon>
        <taxon>Ameca</taxon>
    </lineage>
</organism>
<dbReference type="Proteomes" id="UP001469553">
    <property type="component" value="Unassembled WGS sequence"/>
</dbReference>
<comment type="caution">
    <text evidence="2">The sequence shown here is derived from an EMBL/GenBank/DDBJ whole genome shotgun (WGS) entry which is preliminary data.</text>
</comment>
<evidence type="ECO:0000313" key="2">
    <source>
        <dbReference type="EMBL" id="MEQ2294419.1"/>
    </source>
</evidence>
<feature type="compositionally biased region" description="Low complexity" evidence="1">
    <location>
        <begin position="245"/>
        <end position="266"/>
    </location>
</feature>
<keyword evidence="3" id="KW-1185">Reference proteome</keyword>
<feature type="region of interest" description="Disordered" evidence="1">
    <location>
        <begin position="145"/>
        <end position="205"/>
    </location>
</feature>
<feature type="compositionally biased region" description="Acidic residues" evidence="1">
    <location>
        <begin position="222"/>
        <end position="236"/>
    </location>
</feature>
<feature type="region of interest" description="Disordered" evidence="1">
    <location>
        <begin position="86"/>
        <end position="105"/>
    </location>
</feature>
<dbReference type="PANTHER" id="PTHR33689:SF1">
    <property type="entry name" value="FAS-BINDING FACTOR 1"/>
    <property type="match status" value="1"/>
</dbReference>
<dbReference type="EMBL" id="JAHRIP010037768">
    <property type="protein sequence ID" value="MEQ2294419.1"/>
    <property type="molecule type" value="Genomic_DNA"/>
</dbReference>
<feature type="region of interest" description="Disordered" evidence="1">
    <location>
        <begin position="219"/>
        <end position="303"/>
    </location>
</feature>